<name>A0A1S1YT62_FLAPC</name>
<dbReference type="EMBL" id="JRYR02000002">
    <property type="protein sequence ID" value="OHX64224.1"/>
    <property type="molecule type" value="Genomic_DNA"/>
</dbReference>
<evidence type="ECO:0000313" key="2">
    <source>
        <dbReference type="Proteomes" id="UP000179797"/>
    </source>
</evidence>
<dbReference type="Proteomes" id="UP000179797">
    <property type="component" value="Unassembled WGS sequence"/>
</dbReference>
<dbReference type="AlphaFoldDB" id="A0A1S1YT62"/>
<proteinExistence type="predicted"/>
<evidence type="ECO:0008006" key="3">
    <source>
        <dbReference type="Google" id="ProtNLM"/>
    </source>
</evidence>
<sequence length="147" mass="17518">MNTFLPKKTLVNSFSCQDFTFEIKDDTIIVTFNMSDFTKEHYDLLFRRITLFLKSITTKHYFIYDVSKVKVMHTNLRLDFGKQVQKILEDYEHVIHLYIIILDSPLTKILLYGINLIIKSPVKQYVKKSRSEALHFLKLLKLTPTYY</sequence>
<keyword evidence="2" id="KW-1185">Reference proteome</keyword>
<organism evidence="1 2">
    <name type="scientific">Flammeovirga pacifica</name>
    <dbReference type="NCBI Taxonomy" id="915059"/>
    <lineage>
        <taxon>Bacteria</taxon>
        <taxon>Pseudomonadati</taxon>
        <taxon>Bacteroidota</taxon>
        <taxon>Cytophagia</taxon>
        <taxon>Cytophagales</taxon>
        <taxon>Flammeovirgaceae</taxon>
        <taxon>Flammeovirga</taxon>
    </lineage>
</organism>
<protein>
    <recommendedName>
        <fullName evidence="3">STAS/SEC14 domain-containing protein</fullName>
    </recommendedName>
</protein>
<accession>A0A1S1YT62</accession>
<reference evidence="1 2" key="1">
    <citation type="journal article" date="2012" name="Int. J. Syst. Evol. Microbiol.">
        <title>Flammeovirga pacifica sp. nov., isolated from deep-sea sediment.</title>
        <authorList>
            <person name="Xu H."/>
            <person name="Fu Y."/>
            <person name="Yang N."/>
            <person name="Ding Z."/>
            <person name="Lai Q."/>
            <person name="Zeng R."/>
        </authorList>
    </citation>
    <scope>NUCLEOTIDE SEQUENCE [LARGE SCALE GENOMIC DNA]</scope>
    <source>
        <strain evidence="2">DSM 24597 / LMG 26175 / WPAGA1</strain>
    </source>
</reference>
<gene>
    <name evidence="1" type="ORF">NH26_21715</name>
</gene>
<evidence type="ECO:0000313" key="1">
    <source>
        <dbReference type="EMBL" id="OHX64224.1"/>
    </source>
</evidence>
<comment type="caution">
    <text evidence="1">The sequence shown here is derived from an EMBL/GenBank/DDBJ whole genome shotgun (WGS) entry which is preliminary data.</text>
</comment>